<proteinExistence type="predicted"/>
<sequence>MVKKLIIDHNEKGEIVSPSYVDIVSKINEIIEILSIEKVDDKDLR</sequence>
<dbReference type="AlphaFoldDB" id="A0A075H594"/>
<reference evidence="1" key="1">
    <citation type="journal article" date="2014" name="Genome Biol. Evol.">
        <title>Pangenome evidence for extensive interdomain horizontal transfer affecting lineage core and shell genes in uncultured planktonic thaumarchaeota and euryarchaeota.</title>
        <authorList>
            <person name="Deschamps P."/>
            <person name="Zivanovic Y."/>
            <person name="Moreira D."/>
            <person name="Rodriguez-Valera F."/>
            <person name="Lopez-Garcia P."/>
        </authorList>
    </citation>
    <scope>NUCLEOTIDE SEQUENCE</scope>
</reference>
<evidence type="ECO:0000313" key="1">
    <source>
        <dbReference type="EMBL" id="AIF09662.1"/>
    </source>
</evidence>
<name>A0A075H594_9ARCH</name>
<accession>A0A075H594</accession>
<protein>
    <submittedName>
        <fullName evidence="1">Uncharacterized protein</fullName>
    </submittedName>
</protein>
<organism evidence="1">
    <name type="scientific">uncultured marine thaumarchaeote KM3_39_A11</name>
    <dbReference type="NCBI Taxonomy" id="1456140"/>
    <lineage>
        <taxon>Archaea</taxon>
        <taxon>Nitrososphaerota</taxon>
        <taxon>environmental samples</taxon>
    </lineage>
</organism>
<dbReference type="EMBL" id="KF900869">
    <property type="protein sequence ID" value="AIF09662.1"/>
    <property type="molecule type" value="Genomic_DNA"/>
</dbReference>